<reference evidence="2 3" key="1">
    <citation type="submission" date="2014-03" db="EMBL/GenBank/DDBJ databases">
        <title>Draft genome of the hookworm Oesophagostomum dentatum.</title>
        <authorList>
            <person name="Mitreva M."/>
        </authorList>
    </citation>
    <scope>NUCLEOTIDE SEQUENCE [LARGE SCALE GENOMIC DNA]</scope>
    <source>
        <strain evidence="2 3">OD-Hann</strain>
    </source>
</reference>
<keyword evidence="3" id="KW-1185">Reference proteome</keyword>
<gene>
    <name evidence="2" type="ORF">OESDEN_21082</name>
</gene>
<sequence length="157" mass="17381">MSCAEICSKTAVTFDDRSVSRSRREIRRGKRSATTIRITRIIRARLTTMQLSRKKWKTPTRAKRRKWTSNQTISSVSQEIKDQLGQQQQQQQQQSLQPISLSTPSSLSQPTSVISTVGTTPLGSQTATVNPYYQLYSTDFSAAGGLPGLAVPSAFSI</sequence>
<name>A0A0B1S7T6_OESDE</name>
<evidence type="ECO:0000313" key="2">
    <source>
        <dbReference type="EMBL" id="KHJ79275.1"/>
    </source>
</evidence>
<feature type="compositionally biased region" description="Polar residues" evidence="1">
    <location>
        <begin position="68"/>
        <end position="78"/>
    </location>
</feature>
<feature type="compositionally biased region" description="Low complexity" evidence="1">
    <location>
        <begin position="83"/>
        <end position="112"/>
    </location>
</feature>
<evidence type="ECO:0000256" key="1">
    <source>
        <dbReference type="SAM" id="MobiDB-lite"/>
    </source>
</evidence>
<feature type="non-terminal residue" evidence="2">
    <location>
        <position position="157"/>
    </location>
</feature>
<feature type="region of interest" description="Disordered" evidence="1">
    <location>
        <begin position="52"/>
        <end position="120"/>
    </location>
</feature>
<proteinExistence type="predicted"/>
<feature type="compositionally biased region" description="Basic residues" evidence="1">
    <location>
        <begin position="52"/>
        <end position="67"/>
    </location>
</feature>
<organism evidence="2 3">
    <name type="scientific">Oesophagostomum dentatum</name>
    <name type="common">Nodular worm</name>
    <dbReference type="NCBI Taxonomy" id="61180"/>
    <lineage>
        <taxon>Eukaryota</taxon>
        <taxon>Metazoa</taxon>
        <taxon>Ecdysozoa</taxon>
        <taxon>Nematoda</taxon>
        <taxon>Chromadorea</taxon>
        <taxon>Rhabditida</taxon>
        <taxon>Rhabditina</taxon>
        <taxon>Rhabditomorpha</taxon>
        <taxon>Strongyloidea</taxon>
        <taxon>Strongylidae</taxon>
        <taxon>Oesophagostomum</taxon>
    </lineage>
</organism>
<dbReference type="Proteomes" id="UP000053660">
    <property type="component" value="Unassembled WGS sequence"/>
</dbReference>
<dbReference type="AlphaFoldDB" id="A0A0B1S7T6"/>
<dbReference type="EMBL" id="KN605878">
    <property type="protein sequence ID" value="KHJ79275.1"/>
    <property type="molecule type" value="Genomic_DNA"/>
</dbReference>
<protein>
    <submittedName>
        <fullName evidence="2">Uncharacterized protein</fullName>
    </submittedName>
</protein>
<accession>A0A0B1S7T6</accession>
<evidence type="ECO:0000313" key="3">
    <source>
        <dbReference type="Proteomes" id="UP000053660"/>
    </source>
</evidence>